<dbReference type="InterPro" id="IPR010626">
    <property type="entry name" value="DUF1217"/>
</dbReference>
<evidence type="ECO:0000313" key="1">
    <source>
        <dbReference type="EMBL" id="CTQ49106.1"/>
    </source>
</evidence>
<dbReference type="InterPro" id="IPR023157">
    <property type="entry name" value="AGR-C-984p-like_sf"/>
</dbReference>
<dbReference type="Gene3D" id="1.10.3700.10">
    <property type="entry name" value="AGR C 984p-like"/>
    <property type="match status" value="1"/>
</dbReference>
<dbReference type="Pfam" id="PF06748">
    <property type="entry name" value="DUF1217"/>
    <property type="match status" value="1"/>
</dbReference>
<dbReference type="RefSeq" id="WP_055083471.1">
    <property type="nucleotide sequence ID" value="NZ_CXSU01000011.1"/>
</dbReference>
<keyword evidence="2" id="KW-1185">Reference proteome</keyword>
<dbReference type="AlphaFoldDB" id="A0A0M6YJ66"/>
<sequence>MTFQPFVPVGGLAGWRFLQNTIETQRSAHGASPVLERDLEYFRENIGKITTAEELVGDFRLLSVALGAFGLSEDINSKFLIKRVLEEGTIETDALANRLSDKRYRDLSRAFGFGDFPVANTALSDFPDRIADRYKEQRFEIDMGQTNETMRLALNAQRELPSIASGDTSNRTKWFTVMGTAAVREVMETALNLPSAIATLSIDKQLDVFLERSEALFGTNDLSKLAQGDTLSRLLDRFTALDQSTSGSNVTSPALILLRGF</sequence>
<evidence type="ECO:0000313" key="2">
    <source>
        <dbReference type="Proteomes" id="UP000049222"/>
    </source>
</evidence>
<dbReference type="STRING" id="420998.JDO7802_01116"/>
<evidence type="ECO:0008006" key="3">
    <source>
        <dbReference type="Google" id="ProtNLM"/>
    </source>
</evidence>
<proteinExistence type="predicted"/>
<name>A0A0M6YJ66_9RHOB</name>
<dbReference type="OrthoDB" id="7824597at2"/>
<accession>A0A0M6YJ66</accession>
<protein>
    <recommendedName>
        <fullName evidence="3">Flagellar protein</fullName>
    </recommendedName>
</protein>
<reference evidence="1 2" key="1">
    <citation type="submission" date="2015-07" db="EMBL/GenBank/DDBJ databases">
        <authorList>
            <person name="Noorani M."/>
        </authorList>
    </citation>
    <scope>NUCLEOTIDE SEQUENCE [LARGE SCALE GENOMIC DNA]</scope>
    <source>
        <strain evidence="1 2">CECT 7802</strain>
    </source>
</reference>
<gene>
    <name evidence="1" type="ORF">JDO7802_01116</name>
</gene>
<organism evidence="1 2">
    <name type="scientific">Jannaschia donghaensis</name>
    <dbReference type="NCBI Taxonomy" id="420998"/>
    <lineage>
        <taxon>Bacteria</taxon>
        <taxon>Pseudomonadati</taxon>
        <taxon>Pseudomonadota</taxon>
        <taxon>Alphaproteobacteria</taxon>
        <taxon>Rhodobacterales</taxon>
        <taxon>Roseobacteraceae</taxon>
        <taxon>Jannaschia</taxon>
    </lineage>
</organism>
<dbReference type="EMBL" id="CXSU01000011">
    <property type="protein sequence ID" value="CTQ49106.1"/>
    <property type="molecule type" value="Genomic_DNA"/>
</dbReference>
<dbReference type="SUPFAM" id="SSF158837">
    <property type="entry name" value="AGR C 984p-like"/>
    <property type="match status" value="1"/>
</dbReference>
<dbReference type="Proteomes" id="UP000049222">
    <property type="component" value="Unassembled WGS sequence"/>
</dbReference>